<gene>
    <name evidence="4" type="ORF">UABAM_01250</name>
</gene>
<dbReference type="GO" id="GO:0004725">
    <property type="term" value="F:protein tyrosine phosphatase activity"/>
    <property type="evidence" value="ECO:0007669"/>
    <property type="project" value="InterPro"/>
</dbReference>
<keyword evidence="1" id="KW-0378">Hydrolase</keyword>
<dbReference type="KEGG" id="uam:UABAM_01250"/>
<evidence type="ECO:0000259" key="3">
    <source>
        <dbReference type="PROSITE" id="PS50056"/>
    </source>
</evidence>
<evidence type="ECO:0000256" key="1">
    <source>
        <dbReference type="ARBA" id="ARBA00022801"/>
    </source>
</evidence>
<dbReference type="PROSITE" id="PS50056">
    <property type="entry name" value="TYR_PHOSPHATASE_2"/>
    <property type="match status" value="1"/>
</dbReference>
<feature type="domain" description="Tyrosine specific protein phosphatases" evidence="3">
    <location>
        <begin position="80"/>
        <end position="140"/>
    </location>
</feature>
<dbReference type="InterPro" id="IPR020422">
    <property type="entry name" value="TYR_PHOSPHATASE_DUAL_dom"/>
</dbReference>
<dbReference type="PROSITE" id="PS50054">
    <property type="entry name" value="TYR_PHOSPHATASE_DUAL"/>
    <property type="match status" value="1"/>
</dbReference>
<dbReference type="InterPro" id="IPR000242">
    <property type="entry name" value="PTP_cat"/>
</dbReference>
<dbReference type="RefSeq" id="WP_151967133.1">
    <property type="nucleotide sequence ID" value="NZ_AP019860.1"/>
</dbReference>
<evidence type="ECO:0000313" key="5">
    <source>
        <dbReference type="Proteomes" id="UP000326354"/>
    </source>
</evidence>
<dbReference type="EMBL" id="AP019860">
    <property type="protein sequence ID" value="BBM82907.1"/>
    <property type="molecule type" value="Genomic_DNA"/>
</dbReference>
<proteinExistence type="predicted"/>
<organism evidence="4 5">
    <name type="scientific">Uabimicrobium amorphum</name>
    <dbReference type="NCBI Taxonomy" id="2596890"/>
    <lineage>
        <taxon>Bacteria</taxon>
        <taxon>Pseudomonadati</taxon>
        <taxon>Planctomycetota</taxon>
        <taxon>Candidatus Uabimicrobiia</taxon>
        <taxon>Candidatus Uabimicrobiales</taxon>
        <taxon>Candidatus Uabimicrobiaceae</taxon>
        <taxon>Candidatus Uabimicrobium</taxon>
    </lineage>
</organism>
<keyword evidence="5" id="KW-1185">Reference proteome</keyword>
<sequence length="303" mass="34702">MPVGFCWIIDQKLAGAGQPGLIHDIAEDYSYYKNLGISFIVNLTENIVPPSPTQYGFREKHFPINDMSIPNMPAAHQLCQEILTAIDEGETVLLHCKAGLGRTGTILACCLVLQGKTAIDALQYIRIKNSSYVQTTEQEEFIDQYQLYCQQNKCEIDPQKVENKQVIASKDPIEKKPSENRLFDKFIEQIPDTVATAIIDLQTQKMTHLQTIDNHPQQVIDLLYAATEDMYQGPKIQEIEQLFCQIRQEQKPHYFKEIIVFSKNLIHYFSRFSNNPHHIAVIVCRTNVNLANLVSKARSYVWQ</sequence>
<feature type="domain" description="Tyrosine-protein phosphatase" evidence="2">
    <location>
        <begin position="4"/>
        <end position="154"/>
    </location>
</feature>
<dbReference type="FunFam" id="3.90.190.10:FF:000157">
    <property type="entry name" value="Protein-tyrosine phosphatase"/>
    <property type="match status" value="1"/>
</dbReference>
<dbReference type="SMART" id="SM00404">
    <property type="entry name" value="PTPc_motif"/>
    <property type="match status" value="1"/>
</dbReference>
<reference evidence="4 5" key="1">
    <citation type="submission" date="2019-08" db="EMBL/GenBank/DDBJ databases">
        <title>Complete genome sequence of Candidatus Uab amorphum.</title>
        <authorList>
            <person name="Shiratori T."/>
            <person name="Suzuki S."/>
            <person name="Kakizawa Y."/>
            <person name="Ishida K."/>
        </authorList>
    </citation>
    <scope>NUCLEOTIDE SEQUENCE [LARGE SCALE GENOMIC DNA]</scope>
    <source>
        <strain evidence="4 5">SRT547</strain>
    </source>
</reference>
<dbReference type="AlphaFoldDB" id="A0A5S9IJX7"/>
<dbReference type="Gene3D" id="3.90.190.10">
    <property type="entry name" value="Protein tyrosine phosphatase superfamily"/>
    <property type="match status" value="1"/>
</dbReference>
<dbReference type="InterPro" id="IPR016130">
    <property type="entry name" value="Tyr_Pase_AS"/>
</dbReference>
<dbReference type="OrthoDB" id="3531601at2"/>
<dbReference type="InterPro" id="IPR050561">
    <property type="entry name" value="PTP"/>
</dbReference>
<dbReference type="PANTHER" id="PTHR23339">
    <property type="entry name" value="TYROSINE SPECIFIC PROTEIN PHOSPHATASE AND DUAL SPECIFICITY PROTEIN PHOSPHATASE"/>
    <property type="match status" value="1"/>
</dbReference>
<evidence type="ECO:0000259" key="2">
    <source>
        <dbReference type="PROSITE" id="PS50054"/>
    </source>
</evidence>
<dbReference type="InterPro" id="IPR000387">
    <property type="entry name" value="Tyr_Pase_dom"/>
</dbReference>
<dbReference type="InterPro" id="IPR029021">
    <property type="entry name" value="Prot-tyrosine_phosphatase-like"/>
</dbReference>
<dbReference type="Pfam" id="PF22785">
    <property type="entry name" value="Tc-R-P"/>
    <property type="match status" value="1"/>
</dbReference>
<dbReference type="InterPro" id="IPR003595">
    <property type="entry name" value="Tyr_Pase_cat"/>
</dbReference>
<dbReference type="PRINTS" id="PR00700">
    <property type="entry name" value="PRTYPHPHTASE"/>
</dbReference>
<dbReference type="SUPFAM" id="SSF52799">
    <property type="entry name" value="(Phosphotyrosine protein) phosphatases II"/>
    <property type="match status" value="1"/>
</dbReference>
<evidence type="ECO:0000313" key="4">
    <source>
        <dbReference type="EMBL" id="BBM82907.1"/>
    </source>
</evidence>
<accession>A0A5S9IJX7</accession>
<dbReference type="Proteomes" id="UP000326354">
    <property type="component" value="Chromosome"/>
</dbReference>
<dbReference type="PROSITE" id="PS00383">
    <property type="entry name" value="TYR_PHOSPHATASE_1"/>
    <property type="match status" value="1"/>
</dbReference>
<name>A0A5S9IJX7_UABAM</name>
<protein>
    <submittedName>
        <fullName evidence="4">Protein phosphatase-like protein</fullName>
    </submittedName>
</protein>